<reference evidence="2 3" key="1">
    <citation type="submission" date="2020-08" db="EMBL/GenBank/DDBJ databases">
        <title>Genomic Encyclopedia of Type Strains, Phase IV (KMG-IV): sequencing the most valuable type-strain genomes for metagenomic binning, comparative biology and taxonomic classification.</title>
        <authorList>
            <person name="Goeker M."/>
        </authorList>
    </citation>
    <scope>NUCLEOTIDE SEQUENCE [LARGE SCALE GENOMIC DNA]</scope>
    <source>
        <strain evidence="2 3">DSM 17976</strain>
    </source>
</reference>
<dbReference type="InterPro" id="IPR001753">
    <property type="entry name" value="Enoyl-CoA_hydra/iso"/>
</dbReference>
<name>A0A7W5ZRT6_9BACT</name>
<evidence type="ECO:0000313" key="2">
    <source>
        <dbReference type="EMBL" id="MBB3840484.1"/>
    </source>
</evidence>
<organism evidence="2 3">
    <name type="scientific">Runella defluvii</name>
    <dbReference type="NCBI Taxonomy" id="370973"/>
    <lineage>
        <taxon>Bacteria</taxon>
        <taxon>Pseudomonadati</taxon>
        <taxon>Bacteroidota</taxon>
        <taxon>Cytophagia</taxon>
        <taxon>Cytophagales</taxon>
        <taxon>Spirosomataceae</taxon>
        <taxon>Runella</taxon>
    </lineage>
</organism>
<accession>A0A7W5ZRT6</accession>
<dbReference type="Proteomes" id="UP000541352">
    <property type="component" value="Unassembled WGS sequence"/>
</dbReference>
<comment type="similarity">
    <text evidence="1">Belongs to the enoyl-CoA hydratase/isomerase family.</text>
</comment>
<sequence length="253" mass="27902">MKTYQDILFSQEAGVAKVTLNRPSVLNALSPNLIAELADVARKVSLDESIKVFVVTGAGRAWSAGVDLKALNESIEGGHFSNFEVMEMGAAFILTLQAMPQVTIAQVNGYCYTGATELMLAFDLVYAADEAQIGDTHTKWGIAPKWGMTQRLQQKVGLMKAMELSFTAQPVSGKEADRIGLVNKSVPLAELESTVNQVVEKIKGNSAQTIAAMKNMYYFGAQHGLHRGLEYEWQADFKITDREEFLRNFEKNK</sequence>
<dbReference type="PANTHER" id="PTHR43802">
    <property type="entry name" value="ENOYL-COA HYDRATASE"/>
    <property type="match status" value="1"/>
</dbReference>
<dbReference type="InterPro" id="IPR029045">
    <property type="entry name" value="ClpP/crotonase-like_dom_sf"/>
</dbReference>
<evidence type="ECO:0000313" key="3">
    <source>
        <dbReference type="Proteomes" id="UP000541352"/>
    </source>
</evidence>
<protein>
    <submittedName>
        <fullName evidence="2">Enoyl-CoA hydratase/carnithine racemase</fullName>
    </submittedName>
</protein>
<dbReference type="AlphaFoldDB" id="A0A7W5ZRT6"/>
<comment type="caution">
    <text evidence="2">The sequence shown here is derived from an EMBL/GenBank/DDBJ whole genome shotgun (WGS) entry which is preliminary data.</text>
</comment>
<dbReference type="CDD" id="cd06558">
    <property type="entry name" value="crotonase-like"/>
    <property type="match status" value="1"/>
</dbReference>
<gene>
    <name evidence="2" type="ORF">FHS57_004504</name>
</gene>
<proteinExistence type="inferred from homology"/>
<dbReference type="PANTHER" id="PTHR43802:SF1">
    <property type="entry name" value="IP11341P-RELATED"/>
    <property type="match status" value="1"/>
</dbReference>
<dbReference type="GO" id="GO:0003824">
    <property type="term" value="F:catalytic activity"/>
    <property type="evidence" value="ECO:0007669"/>
    <property type="project" value="UniProtKB-ARBA"/>
</dbReference>
<keyword evidence="3" id="KW-1185">Reference proteome</keyword>
<evidence type="ECO:0000256" key="1">
    <source>
        <dbReference type="ARBA" id="ARBA00005254"/>
    </source>
</evidence>
<dbReference type="EMBL" id="JACIBY010000011">
    <property type="protein sequence ID" value="MBB3840484.1"/>
    <property type="molecule type" value="Genomic_DNA"/>
</dbReference>
<dbReference type="Gene3D" id="3.90.226.10">
    <property type="entry name" value="2-enoyl-CoA Hydratase, Chain A, domain 1"/>
    <property type="match status" value="1"/>
</dbReference>
<dbReference type="SUPFAM" id="SSF52096">
    <property type="entry name" value="ClpP/crotonase"/>
    <property type="match status" value="1"/>
</dbReference>
<dbReference type="Pfam" id="PF00378">
    <property type="entry name" value="ECH_1"/>
    <property type="match status" value="1"/>
</dbReference>
<dbReference type="RefSeq" id="WP_183977477.1">
    <property type="nucleotide sequence ID" value="NZ_JACIBY010000011.1"/>
</dbReference>